<evidence type="ECO:0000313" key="17">
    <source>
        <dbReference type="Proteomes" id="UP000028002"/>
    </source>
</evidence>
<evidence type="ECO:0000256" key="11">
    <source>
        <dbReference type="PROSITE-ProRule" id="PRU01360"/>
    </source>
</evidence>
<reference evidence="16 17" key="1">
    <citation type="submission" date="2014-03" db="EMBL/GenBank/DDBJ databases">
        <title>Draft Genome of Photorhabdus temperata Meg1.</title>
        <authorList>
            <person name="Hurst S.G.IV."/>
            <person name="Morris K."/>
            <person name="Thomas K."/>
            <person name="Tisa L.S."/>
        </authorList>
    </citation>
    <scope>NUCLEOTIDE SEQUENCE [LARGE SCALE GENOMIC DNA]</scope>
    <source>
        <strain evidence="16 17">Meg1</strain>
    </source>
</reference>
<dbReference type="RefSeq" id="WP_036839887.1">
    <property type="nucleotide sequence ID" value="NZ_CAWLUD010000046.1"/>
</dbReference>
<feature type="signal peptide" evidence="13">
    <location>
        <begin position="1"/>
        <end position="21"/>
    </location>
</feature>
<feature type="domain" description="TonB-dependent receptor-like beta-barrel" evidence="14">
    <location>
        <begin position="256"/>
        <end position="634"/>
    </location>
</feature>
<dbReference type="PANTHER" id="PTHR32552:SF81">
    <property type="entry name" value="TONB-DEPENDENT OUTER MEMBRANE RECEPTOR"/>
    <property type="match status" value="1"/>
</dbReference>
<organism evidence="16 17">
    <name type="scientific">Photorhabdus temperata subsp. temperata Meg1</name>
    <dbReference type="NCBI Taxonomy" id="1393735"/>
    <lineage>
        <taxon>Bacteria</taxon>
        <taxon>Pseudomonadati</taxon>
        <taxon>Pseudomonadota</taxon>
        <taxon>Gammaproteobacteria</taxon>
        <taxon>Enterobacterales</taxon>
        <taxon>Morganellaceae</taxon>
        <taxon>Photorhabdus</taxon>
    </lineage>
</organism>
<dbReference type="GO" id="GO:0006826">
    <property type="term" value="P:iron ion transport"/>
    <property type="evidence" value="ECO:0007669"/>
    <property type="project" value="UniProtKB-KW"/>
</dbReference>
<keyword evidence="5 11" id="KW-0812">Transmembrane</keyword>
<dbReference type="CDD" id="cd01347">
    <property type="entry name" value="ligand_gated_channel"/>
    <property type="match status" value="1"/>
</dbReference>
<keyword evidence="9 11" id="KW-0472">Membrane</keyword>
<dbReference type="Gene3D" id="2.40.170.20">
    <property type="entry name" value="TonB-dependent receptor, beta-barrel domain"/>
    <property type="match status" value="1"/>
</dbReference>
<dbReference type="InterPro" id="IPR039426">
    <property type="entry name" value="TonB-dep_rcpt-like"/>
</dbReference>
<gene>
    <name evidence="16" type="ORF">MEG1DRAFT_02795</name>
</gene>
<evidence type="ECO:0000259" key="15">
    <source>
        <dbReference type="Pfam" id="PF07715"/>
    </source>
</evidence>
<evidence type="ECO:0000256" key="9">
    <source>
        <dbReference type="ARBA" id="ARBA00023136"/>
    </source>
</evidence>
<keyword evidence="6" id="KW-0408">Iron</keyword>
<keyword evidence="3 11" id="KW-1134">Transmembrane beta strand</keyword>
<name>A0A081RV73_PHOTE</name>
<protein>
    <submittedName>
        <fullName evidence="16">Outer membrane receptor protein</fullName>
    </submittedName>
</protein>
<evidence type="ECO:0000256" key="10">
    <source>
        <dbReference type="ARBA" id="ARBA00023237"/>
    </source>
</evidence>
<evidence type="ECO:0000256" key="6">
    <source>
        <dbReference type="ARBA" id="ARBA00023004"/>
    </source>
</evidence>
<evidence type="ECO:0000256" key="2">
    <source>
        <dbReference type="ARBA" id="ARBA00022448"/>
    </source>
</evidence>
<dbReference type="SUPFAM" id="SSF56935">
    <property type="entry name" value="Porins"/>
    <property type="match status" value="1"/>
</dbReference>
<evidence type="ECO:0000256" key="8">
    <source>
        <dbReference type="ARBA" id="ARBA00023077"/>
    </source>
</evidence>
<evidence type="ECO:0000256" key="7">
    <source>
        <dbReference type="ARBA" id="ARBA00023065"/>
    </source>
</evidence>
<dbReference type="GO" id="GO:0009279">
    <property type="term" value="C:cell outer membrane"/>
    <property type="evidence" value="ECO:0007669"/>
    <property type="project" value="UniProtKB-SubCell"/>
</dbReference>
<dbReference type="PATRIC" id="fig|1393735.3.peg.2852"/>
<keyword evidence="4" id="KW-0410">Iron transport</keyword>
<evidence type="ECO:0000256" key="5">
    <source>
        <dbReference type="ARBA" id="ARBA00022692"/>
    </source>
</evidence>
<dbReference type="InterPro" id="IPR012910">
    <property type="entry name" value="Plug_dom"/>
</dbReference>
<accession>A0A081RV73</accession>
<evidence type="ECO:0000256" key="3">
    <source>
        <dbReference type="ARBA" id="ARBA00022452"/>
    </source>
</evidence>
<feature type="chain" id="PRO_5001763548" evidence="13">
    <location>
        <begin position="22"/>
        <end position="668"/>
    </location>
</feature>
<dbReference type="InterPro" id="IPR000531">
    <property type="entry name" value="Beta-barrel_TonB"/>
</dbReference>
<feature type="domain" description="TonB-dependent receptor plug" evidence="15">
    <location>
        <begin position="44"/>
        <end position="147"/>
    </location>
</feature>
<evidence type="ECO:0000256" key="12">
    <source>
        <dbReference type="RuleBase" id="RU003357"/>
    </source>
</evidence>
<dbReference type="Proteomes" id="UP000028002">
    <property type="component" value="Unassembled WGS sequence"/>
</dbReference>
<comment type="similarity">
    <text evidence="11 12">Belongs to the TonB-dependent receptor family.</text>
</comment>
<comment type="subcellular location">
    <subcellularLocation>
        <location evidence="1 11">Cell outer membrane</location>
        <topology evidence="1 11">Multi-pass membrane protein</topology>
    </subcellularLocation>
</comment>
<dbReference type="EMBL" id="JGVH01000046">
    <property type="protein sequence ID" value="KER02576.1"/>
    <property type="molecule type" value="Genomic_DNA"/>
</dbReference>
<dbReference type="PROSITE" id="PS52016">
    <property type="entry name" value="TONB_DEPENDENT_REC_3"/>
    <property type="match status" value="1"/>
</dbReference>
<keyword evidence="2 11" id="KW-0813">Transport</keyword>
<dbReference type="AlphaFoldDB" id="A0A081RV73"/>
<keyword evidence="10 11" id="KW-0998">Cell outer membrane</keyword>
<keyword evidence="16" id="KW-0675">Receptor</keyword>
<keyword evidence="8 12" id="KW-0798">TonB box</keyword>
<sequence>MKRKYAKASVLCCLISPVAWAENSPLTTEDALVVTANKREEALNKIDGSVLVKTGGELEHAGITQVQDLERAFPGLQIRSHGNRTYSATTIRGISSPDFYSPSIRIYVDGVPQDHQFLTQELINVERVELLRGPQGTLYGGNAQAGVINIITRSPKEGPWLNLSANYSKLKQGGSFSGSIPLIEDLLYGSTSLRWVKEPGQIDAPNHGGKNIDSSKTWLGKGQLTFAPENSPFSAEFSFAHEDLNSHEEIYLTDEQFRQKKYDGPIPDLTRQVDSYALRAEYDLGSSTLTSVTSYQDRDIYRDFIGGKWKEKHHATTQELRLNSDFSNGVTSVFGGGFSDESNKHHTSSYPGYYGDAFNTIKGRALALFGEVKLPVASQWDLTLGGRLSHEKSQIDYSGRAGMMAVEAFDNQVSSNEFTPKAALGWQLTPDTRFYLSATKGYKPGGFNNIVSSANDRKPYNTETSDNYEFGWHTSFFDNVMTLDSAVYYIRSKDKQIYVGPVAMQSIRNAGKAESKGIELNSQIKPMQGLKLSLGGSISKSNFTNATDTETGVSYDNKRLPYAPDVMLNAGFDYLIDQTLLPGNLYLSAGARYYSKSYFNAANTLEQGGYTLYDASLSLEMEHGVNIKLYGENLGDKKYRVSSFQVGPNTLNMISKGLNVGLDVSVAL</sequence>
<dbReference type="Pfam" id="PF07715">
    <property type="entry name" value="Plug"/>
    <property type="match status" value="1"/>
</dbReference>
<keyword evidence="7" id="KW-0406">Ion transport</keyword>
<proteinExistence type="inferred from homology"/>
<keyword evidence="13" id="KW-0732">Signal</keyword>
<dbReference type="InterPro" id="IPR036942">
    <property type="entry name" value="Beta-barrel_TonB_sf"/>
</dbReference>
<evidence type="ECO:0000256" key="1">
    <source>
        <dbReference type="ARBA" id="ARBA00004571"/>
    </source>
</evidence>
<evidence type="ECO:0000256" key="13">
    <source>
        <dbReference type="SAM" id="SignalP"/>
    </source>
</evidence>
<comment type="caution">
    <text evidence="16">The sequence shown here is derived from an EMBL/GenBank/DDBJ whole genome shotgun (WGS) entry which is preliminary data.</text>
</comment>
<evidence type="ECO:0000259" key="14">
    <source>
        <dbReference type="Pfam" id="PF00593"/>
    </source>
</evidence>
<dbReference type="PANTHER" id="PTHR32552">
    <property type="entry name" value="FERRICHROME IRON RECEPTOR-RELATED"/>
    <property type="match status" value="1"/>
</dbReference>
<dbReference type="Pfam" id="PF00593">
    <property type="entry name" value="TonB_dep_Rec_b-barrel"/>
    <property type="match status" value="1"/>
</dbReference>
<evidence type="ECO:0000313" key="16">
    <source>
        <dbReference type="EMBL" id="KER02576.1"/>
    </source>
</evidence>
<evidence type="ECO:0000256" key="4">
    <source>
        <dbReference type="ARBA" id="ARBA00022496"/>
    </source>
</evidence>